<dbReference type="InterPro" id="IPR009737">
    <property type="entry name" value="Aim32/Apd1-like"/>
</dbReference>
<dbReference type="PANTHER" id="PTHR31902">
    <property type="entry name" value="ACTIN PATCHES DISTAL PROTEIN 1"/>
    <property type="match status" value="1"/>
</dbReference>
<evidence type="ECO:0000313" key="1">
    <source>
        <dbReference type="EMBL" id="OCH88019.1"/>
    </source>
</evidence>
<gene>
    <name evidence="1" type="ORF">OBBRIDRAFT_735238</name>
</gene>
<dbReference type="Proteomes" id="UP000250043">
    <property type="component" value="Unassembled WGS sequence"/>
</dbReference>
<name>A0A8E2AU21_9APHY</name>
<dbReference type="Pfam" id="PF06999">
    <property type="entry name" value="Suc_Fer-like"/>
    <property type="match status" value="1"/>
</dbReference>
<dbReference type="SUPFAM" id="SSF52833">
    <property type="entry name" value="Thioredoxin-like"/>
    <property type="match status" value="1"/>
</dbReference>
<dbReference type="AlphaFoldDB" id="A0A8E2AU21"/>
<evidence type="ECO:0008006" key="3">
    <source>
        <dbReference type="Google" id="ProtNLM"/>
    </source>
</evidence>
<reference evidence="1 2" key="1">
    <citation type="submission" date="2016-07" db="EMBL/GenBank/DDBJ databases">
        <title>Draft genome of the white-rot fungus Obba rivulosa 3A-2.</title>
        <authorList>
            <consortium name="DOE Joint Genome Institute"/>
            <person name="Miettinen O."/>
            <person name="Riley R."/>
            <person name="Acob R."/>
            <person name="Barry K."/>
            <person name="Cullen D."/>
            <person name="De Vries R."/>
            <person name="Hainaut M."/>
            <person name="Hatakka A."/>
            <person name="Henrissat B."/>
            <person name="Hilden K."/>
            <person name="Kuo R."/>
            <person name="Labutti K."/>
            <person name="Lipzen A."/>
            <person name="Makela M.R."/>
            <person name="Sandor L."/>
            <person name="Spatafora J.W."/>
            <person name="Grigoriev I.V."/>
            <person name="Hibbett D.S."/>
        </authorList>
    </citation>
    <scope>NUCLEOTIDE SEQUENCE [LARGE SCALE GENOMIC DNA]</scope>
    <source>
        <strain evidence="1 2">3A-2</strain>
    </source>
</reference>
<dbReference type="EMBL" id="KV722465">
    <property type="protein sequence ID" value="OCH88019.1"/>
    <property type="molecule type" value="Genomic_DNA"/>
</dbReference>
<dbReference type="OrthoDB" id="10253744at2759"/>
<protein>
    <recommendedName>
        <fullName evidence="3">Sucrase/ferredoxin-like-domain-containing protein</fullName>
    </recommendedName>
</protein>
<dbReference type="Gene3D" id="3.40.30.10">
    <property type="entry name" value="Glutaredoxin"/>
    <property type="match status" value="1"/>
</dbReference>
<dbReference type="PANTHER" id="PTHR31902:SF14">
    <property type="entry name" value="ACTIN PATCHES DISTAL PROTEIN 1"/>
    <property type="match status" value="1"/>
</dbReference>
<sequence>MALLGSLVQISRRSYLCGNQLPRRVLWTTAFQESLAGTVAYHRSYILLHTHQPTSEYPSKFHSPLQRALLLKTARWGGVVNFSYSPDQPCHPGYSGLGDTQPEAYSATAFSACGRIELPEVSTANLDDVAETLQTHADTNSPSPAHAEERDSRTLHLYVCTHGARDCRCGDTGGAVYEALRSEVGYWWEASDMLGVTTSVNASAIGRYAANILVYPHGDWLGIVRPGDVPVVLDEILARHDVTKEYHASLSPLCPKFWRGRMGLAKDEQLALFSPTS</sequence>
<accession>A0A8E2AU21</accession>
<dbReference type="InterPro" id="IPR036249">
    <property type="entry name" value="Thioredoxin-like_sf"/>
</dbReference>
<keyword evidence="2" id="KW-1185">Reference proteome</keyword>
<evidence type="ECO:0000313" key="2">
    <source>
        <dbReference type="Proteomes" id="UP000250043"/>
    </source>
</evidence>
<proteinExistence type="predicted"/>
<organism evidence="1 2">
    <name type="scientific">Obba rivulosa</name>
    <dbReference type="NCBI Taxonomy" id="1052685"/>
    <lineage>
        <taxon>Eukaryota</taxon>
        <taxon>Fungi</taxon>
        <taxon>Dikarya</taxon>
        <taxon>Basidiomycota</taxon>
        <taxon>Agaricomycotina</taxon>
        <taxon>Agaricomycetes</taxon>
        <taxon>Polyporales</taxon>
        <taxon>Gelatoporiaceae</taxon>
        <taxon>Obba</taxon>
    </lineage>
</organism>